<dbReference type="VEuPathDB" id="FungiDB:CCM_02763"/>
<dbReference type="PANTHER" id="PTHR19879:SF9">
    <property type="entry name" value="TRANSCRIPTION INITIATION FACTOR TFIID SUBUNIT 5"/>
    <property type="match status" value="1"/>
</dbReference>
<gene>
    <name evidence="4" type="ORF">CCM_02763</name>
</gene>
<dbReference type="RefSeq" id="XP_006667978.1">
    <property type="nucleotide sequence ID" value="XM_006667915.1"/>
</dbReference>
<accession>G3JBR9</accession>
<evidence type="ECO:0000256" key="1">
    <source>
        <dbReference type="ARBA" id="ARBA00022574"/>
    </source>
</evidence>
<dbReference type="SUPFAM" id="SSF50969">
    <property type="entry name" value="YVTN repeat-like/Quinoprotein amine dehydrogenase"/>
    <property type="match status" value="1"/>
</dbReference>
<evidence type="ECO:0000313" key="4">
    <source>
        <dbReference type="EMBL" id="EGX94492.1"/>
    </source>
</evidence>
<protein>
    <submittedName>
        <fullName evidence="4">Quinoprotein amine dehydrogenase</fullName>
    </submittedName>
</protein>
<dbReference type="KEGG" id="cmt:CCM_02763"/>
<evidence type="ECO:0000313" key="5">
    <source>
        <dbReference type="Proteomes" id="UP000001610"/>
    </source>
</evidence>
<dbReference type="OMA" id="EDGFDIM"/>
<proteinExistence type="predicted"/>
<dbReference type="HOGENOM" id="CLU_045005_0_0_1"/>
<dbReference type="InParanoid" id="G3JBR9"/>
<dbReference type="AlphaFoldDB" id="G3JBR9"/>
<name>G3JBR9_CORMM</name>
<dbReference type="PANTHER" id="PTHR19879">
    <property type="entry name" value="TRANSCRIPTION INITIATION FACTOR TFIID"/>
    <property type="match status" value="1"/>
</dbReference>
<dbReference type="PROSITE" id="PS50082">
    <property type="entry name" value="WD_REPEATS_2"/>
    <property type="match status" value="1"/>
</dbReference>
<sequence length="479" mass="51487">MASCVDPDPDLTLGTRIEFLPHSHITDATVVRSGKRSHLGALIHDVDEKAPPELGGQPTVRNNAATQSFPQPIVNDYTILHPSYKNLESPALTPSRKWKDFKKSKKLNHKLTHNQYDSHPPHPVAHHLHGSTRPVRYRTAPEFLRELLSSSHVDAPPYSAVAPEQLVLRLRYRKLAARSEIHSVGLSASTSDPIAYATFNGGQMDQVWLDLFELNSQRSLSKVPGAHGAFAPAAASSRIATLRDWTVSLGPGIDYVHATSLLLRDARTGKSTLEIKGACGEPVAWSPDGRAIAAAEPRRHRVGVWDARTGALRGRVVSHIDKVVLAAFTPDAQLVTAARDGTLCLTDPATSRTVARLEIEGLGAGNPRALAVAPNGAVVSVWGAEVHVWQPRAAHVSSYALASVRRGQGVPLAVSPDGRYMLCGTEDGFDVMDVRSGETVAERPGGALVTAAAFSADAGVVLLGRMDGYLEVWDITKKA</sequence>
<dbReference type="InterPro" id="IPR019775">
    <property type="entry name" value="WD40_repeat_CS"/>
</dbReference>
<dbReference type="Proteomes" id="UP000001610">
    <property type="component" value="Unassembled WGS sequence"/>
</dbReference>
<dbReference type="GeneID" id="18164790"/>
<dbReference type="PROSITE" id="PS00678">
    <property type="entry name" value="WD_REPEATS_1"/>
    <property type="match status" value="1"/>
</dbReference>
<organism evidence="4 5">
    <name type="scientific">Cordyceps militaris (strain CM01)</name>
    <name type="common">Caterpillar fungus</name>
    <dbReference type="NCBI Taxonomy" id="983644"/>
    <lineage>
        <taxon>Eukaryota</taxon>
        <taxon>Fungi</taxon>
        <taxon>Dikarya</taxon>
        <taxon>Ascomycota</taxon>
        <taxon>Pezizomycotina</taxon>
        <taxon>Sordariomycetes</taxon>
        <taxon>Hypocreomycetidae</taxon>
        <taxon>Hypocreales</taxon>
        <taxon>Cordycipitaceae</taxon>
        <taxon>Cordyceps</taxon>
    </lineage>
</organism>
<dbReference type="PROSITE" id="PS50294">
    <property type="entry name" value="WD_REPEATS_REGION"/>
    <property type="match status" value="1"/>
</dbReference>
<evidence type="ECO:0000256" key="2">
    <source>
        <dbReference type="ARBA" id="ARBA00022737"/>
    </source>
</evidence>
<dbReference type="EMBL" id="JH126400">
    <property type="protein sequence ID" value="EGX94492.1"/>
    <property type="molecule type" value="Genomic_DNA"/>
</dbReference>
<dbReference type="STRING" id="983644.G3JBR9"/>
<feature type="repeat" description="WD" evidence="3">
    <location>
        <begin position="449"/>
        <end position="479"/>
    </location>
</feature>
<keyword evidence="1 3" id="KW-0853">WD repeat</keyword>
<reference evidence="4 5" key="1">
    <citation type="journal article" date="2011" name="Genome Biol.">
        <title>Genome sequence of the insect pathogenic fungus Cordyceps militaris, a valued traditional Chinese medicine.</title>
        <authorList>
            <person name="Zheng P."/>
            <person name="Xia Y."/>
            <person name="Xiao G."/>
            <person name="Xiong C."/>
            <person name="Hu X."/>
            <person name="Zhang S."/>
            <person name="Zheng H."/>
            <person name="Huang Y."/>
            <person name="Zhou Y."/>
            <person name="Wang S."/>
            <person name="Zhao G.P."/>
            <person name="Liu X."/>
            <person name="St Leger R.J."/>
            <person name="Wang C."/>
        </authorList>
    </citation>
    <scope>NUCLEOTIDE SEQUENCE [LARGE SCALE GENOMIC DNA]</scope>
    <source>
        <strain evidence="4 5">CM01</strain>
    </source>
</reference>
<dbReference type="InterPro" id="IPR011044">
    <property type="entry name" value="Quino_amine_DH_bsu"/>
</dbReference>
<dbReference type="eggNOG" id="KOG0295">
    <property type="taxonomic scope" value="Eukaryota"/>
</dbReference>
<dbReference type="InterPro" id="IPR001680">
    <property type="entry name" value="WD40_rpt"/>
</dbReference>
<dbReference type="InterPro" id="IPR015943">
    <property type="entry name" value="WD40/YVTN_repeat-like_dom_sf"/>
</dbReference>
<dbReference type="OrthoDB" id="2013972at2759"/>
<dbReference type="Gene3D" id="2.130.10.10">
    <property type="entry name" value="YVTN repeat-like/Quinoprotein amine dehydrogenase"/>
    <property type="match status" value="2"/>
</dbReference>
<keyword evidence="5" id="KW-1185">Reference proteome</keyword>
<evidence type="ECO:0000256" key="3">
    <source>
        <dbReference type="PROSITE-ProRule" id="PRU00221"/>
    </source>
</evidence>
<keyword evidence="2" id="KW-0677">Repeat</keyword>